<dbReference type="Gene3D" id="1.25.40.10">
    <property type="entry name" value="Tetratricopeptide repeat domain"/>
    <property type="match status" value="1"/>
</dbReference>
<dbReference type="AlphaFoldDB" id="A0A6A7RP14"/>
<feature type="compositionally biased region" description="Basic and acidic residues" evidence="2">
    <location>
        <begin position="226"/>
        <end position="237"/>
    </location>
</feature>
<keyword evidence="1" id="KW-0802">TPR repeat</keyword>
<dbReference type="PROSITE" id="PS50005">
    <property type="entry name" value="TPR"/>
    <property type="match status" value="1"/>
</dbReference>
<dbReference type="EMBL" id="PDHS01000010">
    <property type="protein sequence ID" value="MQM29105.1"/>
    <property type="molecule type" value="Genomic_DNA"/>
</dbReference>
<feature type="repeat" description="TPR" evidence="1">
    <location>
        <begin position="145"/>
        <end position="178"/>
    </location>
</feature>
<name>A0A6A7RP14_9PROT</name>
<evidence type="ECO:0000313" key="4">
    <source>
        <dbReference type="Proteomes" id="UP000342300"/>
    </source>
</evidence>
<proteinExistence type="predicted"/>
<dbReference type="Proteomes" id="UP000342300">
    <property type="component" value="Unassembled WGS sequence"/>
</dbReference>
<reference evidence="3 4" key="1">
    <citation type="submission" date="2017-09" db="EMBL/GenBank/DDBJ databases">
        <title>Metagenomic Analysis Reveals Denitrifying Candidatus Accumulibacter and Flanking Population as a Source of N2O.</title>
        <authorList>
            <person name="Gao H."/>
            <person name="Mao Y."/>
            <person name="Zhao X."/>
            <person name="Liu W.-T."/>
            <person name="Zhang T."/>
            <person name="Wells G."/>
        </authorList>
    </citation>
    <scope>NUCLEOTIDE SEQUENCE [LARGE SCALE GENOMIC DNA]</scope>
    <source>
        <strain evidence="3">CANDO_2_IC</strain>
    </source>
</reference>
<protein>
    <submittedName>
        <fullName evidence="3">Uncharacterized protein</fullName>
    </submittedName>
</protein>
<sequence length="263" mass="29863">MRQGITDPQEIGKSYMHKHTRARNRVQFVTLRRLLLTSVVVGLPYSGAALGVQATDVEMAFLPHYCAYAQGFKKQNTTEGKRLWAQVGEQSFKHIHHYCWGLLNLQRARESSATARQQKQFLLKTVTADFNYSINRSAKGFVLLPEMLSRSGEVYLLRSLPDEADKEFSRARALKPDYWPAYSHWVEFLIYSGKLTEARQLIKSGLKYSPNSRVLREQYRLLSSDPSKHESADKVEKASTPPSKQRPNRAKAATDASPASSVE</sequence>
<dbReference type="InterPro" id="IPR011990">
    <property type="entry name" value="TPR-like_helical_dom_sf"/>
</dbReference>
<dbReference type="SUPFAM" id="SSF48452">
    <property type="entry name" value="TPR-like"/>
    <property type="match status" value="1"/>
</dbReference>
<dbReference type="InterPro" id="IPR019734">
    <property type="entry name" value="TPR_rpt"/>
</dbReference>
<feature type="region of interest" description="Disordered" evidence="2">
    <location>
        <begin position="220"/>
        <end position="263"/>
    </location>
</feature>
<evidence type="ECO:0000256" key="1">
    <source>
        <dbReference type="PROSITE-ProRule" id="PRU00339"/>
    </source>
</evidence>
<evidence type="ECO:0000313" key="3">
    <source>
        <dbReference type="EMBL" id="MQM29105.1"/>
    </source>
</evidence>
<comment type="caution">
    <text evidence="3">The sequence shown here is derived from an EMBL/GenBank/DDBJ whole genome shotgun (WGS) entry which is preliminary data.</text>
</comment>
<organism evidence="3 4">
    <name type="scientific">Candidatus Accumulibacter phosphatis</name>
    <dbReference type="NCBI Taxonomy" id="327160"/>
    <lineage>
        <taxon>Bacteria</taxon>
        <taxon>Pseudomonadati</taxon>
        <taxon>Pseudomonadota</taxon>
        <taxon>Betaproteobacteria</taxon>
        <taxon>Candidatus Accumulibacter</taxon>
    </lineage>
</organism>
<gene>
    <name evidence="3" type="ORF">CRU78_00540</name>
</gene>
<accession>A0A6A7RP14</accession>
<evidence type="ECO:0000256" key="2">
    <source>
        <dbReference type="SAM" id="MobiDB-lite"/>
    </source>
</evidence>